<evidence type="ECO:0000313" key="3">
    <source>
        <dbReference type="Proteomes" id="UP000799444"/>
    </source>
</evidence>
<dbReference type="AlphaFoldDB" id="A0A9P4V6E6"/>
<proteinExistence type="predicted"/>
<organism evidence="2 3">
    <name type="scientific">Polyplosphaeria fusca</name>
    <dbReference type="NCBI Taxonomy" id="682080"/>
    <lineage>
        <taxon>Eukaryota</taxon>
        <taxon>Fungi</taxon>
        <taxon>Dikarya</taxon>
        <taxon>Ascomycota</taxon>
        <taxon>Pezizomycotina</taxon>
        <taxon>Dothideomycetes</taxon>
        <taxon>Pleosporomycetidae</taxon>
        <taxon>Pleosporales</taxon>
        <taxon>Tetraplosphaeriaceae</taxon>
        <taxon>Polyplosphaeria</taxon>
    </lineage>
</organism>
<accession>A0A9P4V6E6</accession>
<gene>
    <name evidence="2" type="ORF">EJ04DRAFT_587942</name>
</gene>
<sequence>MDYCSSRPPIDRETINESTSTQPIIPPRELLSDFKREAMSGWHMGKTSGDGPVMTVHAKLQERALVDKIKSEIVEICGVVLSESVGTDSSVCTETATAIYGAFEYNIIIYDFYPEDSKLHTWCAMLILHHGVDEWRVLFKSEDNKDQVKACENILNLLMKCFAHIASKCKENEVINRDDFMTKMEEA</sequence>
<protein>
    <submittedName>
        <fullName evidence="2">Uncharacterized protein</fullName>
    </submittedName>
</protein>
<comment type="caution">
    <text evidence="2">The sequence shown here is derived from an EMBL/GenBank/DDBJ whole genome shotgun (WGS) entry which is preliminary data.</text>
</comment>
<name>A0A9P4V6E6_9PLEO</name>
<keyword evidence="3" id="KW-1185">Reference proteome</keyword>
<evidence type="ECO:0000256" key="1">
    <source>
        <dbReference type="SAM" id="MobiDB-lite"/>
    </source>
</evidence>
<reference evidence="2" key="1">
    <citation type="journal article" date="2020" name="Stud. Mycol.">
        <title>101 Dothideomycetes genomes: a test case for predicting lifestyles and emergence of pathogens.</title>
        <authorList>
            <person name="Haridas S."/>
            <person name="Albert R."/>
            <person name="Binder M."/>
            <person name="Bloem J."/>
            <person name="Labutti K."/>
            <person name="Salamov A."/>
            <person name="Andreopoulos B."/>
            <person name="Baker S."/>
            <person name="Barry K."/>
            <person name="Bills G."/>
            <person name="Bluhm B."/>
            <person name="Cannon C."/>
            <person name="Castanera R."/>
            <person name="Culley D."/>
            <person name="Daum C."/>
            <person name="Ezra D."/>
            <person name="Gonzalez J."/>
            <person name="Henrissat B."/>
            <person name="Kuo A."/>
            <person name="Liang C."/>
            <person name="Lipzen A."/>
            <person name="Lutzoni F."/>
            <person name="Magnuson J."/>
            <person name="Mondo S."/>
            <person name="Nolan M."/>
            <person name="Ohm R."/>
            <person name="Pangilinan J."/>
            <person name="Park H.-J."/>
            <person name="Ramirez L."/>
            <person name="Alfaro M."/>
            <person name="Sun H."/>
            <person name="Tritt A."/>
            <person name="Yoshinaga Y."/>
            <person name="Zwiers L.-H."/>
            <person name="Turgeon B."/>
            <person name="Goodwin S."/>
            <person name="Spatafora J."/>
            <person name="Crous P."/>
            <person name="Grigoriev I."/>
        </authorList>
    </citation>
    <scope>NUCLEOTIDE SEQUENCE</scope>
    <source>
        <strain evidence="2">CBS 125425</strain>
    </source>
</reference>
<dbReference type="EMBL" id="ML996110">
    <property type="protein sequence ID" value="KAF2738223.1"/>
    <property type="molecule type" value="Genomic_DNA"/>
</dbReference>
<evidence type="ECO:0000313" key="2">
    <source>
        <dbReference type="EMBL" id="KAF2738223.1"/>
    </source>
</evidence>
<dbReference type="Proteomes" id="UP000799444">
    <property type="component" value="Unassembled WGS sequence"/>
</dbReference>
<feature type="region of interest" description="Disordered" evidence="1">
    <location>
        <begin position="1"/>
        <end position="22"/>
    </location>
</feature>